<dbReference type="PANTHER" id="PTHR11236">
    <property type="entry name" value="AMINOBENZOATE/ANTHRANILATE SYNTHASE"/>
    <property type="match status" value="1"/>
</dbReference>
<evidence type="ECO:0000259" key="1">
    <source>
        <dbReference type="Pfam" id="PF00425"/>
    </source>
</evidence>
<feature type="domain" description="Anthranilate synthase component I N-terminal" evidence="2">
    <location>
        <begin position="24"/>
        <end position="138"/>
    </location>
</feature>
<dbReference type="Pfam" id="PF00425">
    <property type="entry name" value="Chorismate_bind"/>
    <property type="match status" value="1"/>
</dbReference>
<dbReference type="RefSeq" id="WP_345434988.1">
    <property type="nucleotide sequence ID" value="NZ_BAABKO010000001.1"/>
</dbReference>
<sequence length="469" mass="49450">MSDTVDARWRAWTESRPLRVDGEALFTHLHADDEIAVWLDSAQTAYGMGRWSILGAPDGGRADVRDFAPGDDPWTAVADDIAARPVAPIPGLPFAGGWVGWIGYGAKDIGASAAPGEPIAQLVRLSRFVVVDHREHVVHAVAVGPEADAADGRAWLDRTLARIEACPPAPAVPPAPSPVAATASVDRARYGADLAEVRTWLEAGDSYEACYTYALRVPVAEEPLGAYRRLRRANPAPYAAFLRLPGRSVLSCSPERYLAVAPDGRAETKPIKGTARRVDDPIGDSAAARALAADPKTRAENLMIVDLLRNDLGRVSAPGSVEVPDLMAVESYATVHQLVTVVRSRLLPGPSAGVRAAQALFPPGSMTGAPKRRTVELLDRLEAAPRGVYSGVLGLFSRCGAVDLSVVIRTAVIRDGEAVIGTGGAITIDSEVSSEADETVAKSAALLDVFGARHPFSSRTASASQTADA</sequence>
<dbReference type="SUPFAM" id="SSF56322">
    <property type="entry name" value="ADC synthase"/>
    <property type="match status" value="1"/>
</dbReference>
<comment type="caution">
    <text evidence="3">The sequence shown here is derived from an EMBL/GenBank/DDBJ whole genome shotgun (WGS) entry which is preliminary data.</text>
</comment>
<name>A0ABP8ZRU2_9MICO</name>
<keyword evidence="4" id="KW-1185">Reference proteome</keyword>
<dbReference type="EMBL" id="BAABKO010000001">
    <property type="protein sequence ID" value="GAA4762963.1"/>
    <property type="molecule type" value="Genomic_DNA"/>
</dbReference>
<dbReference type="Gene3D" id="3.60.120.10">
    <property type="entry name" value="Anthranilate synthase"/>
    <property type="match status" value="1"/>
</dbReference>
<feature type="domain" description="Chorismate-utilising enzyme C-terminal" evidence="1">
    <location>
        <begin position="187"/>
        <end position="442"/>
    </location>
</feature>
<dbReference type="PRINTS" id="PR00095">
    <property type="entry name" value="ANTSNTHASEI"/>
</dbReference>
<reference evidence="4" key="1">
    <citation type="journal article" date="2019" name="Int. J. Syst. Evol. Microbiol.">
        <title>The Global Catalogue of Microorganisms (GCM) 10K type strain sequencing project: providing services to taxonomists for standard genome sequencing and annotation.</title>
        <authorList>
            <consortium name="The Broad Institute Genomics Platform"/>
            <consortium name="The Broad Institute Genome Sequencing Center for Infectious Disease"/>
            <person name="Wu L."/>
            <person name="Ma J."/>
        </authorList>
    </citation>
    <scope>NUCLEOTIDE SEQUENCE [LARGE SCALE GENOMIC DNA]</scope>
    <source>
        <strain evidence="4">JCM 18537</strain>
    </source>
</reference>
<dbReference type="InterPro" id="IPR015890">
    <property type="entry name" value="Chorismate_C"/>
</dbReference>
<protein>
    <recommendedName>
        <fullName evidence="5">Aminodeoxychorismate synthase</fullName>
    </recommendedName>
</protein>
<evidence type="ECO:0000259" key="2">
    <source>
        <dbReference type="Pfam" id="PF04715"/>
    </source>
</evidence>
<dbReference type="Pfam" id="PF04715">
    <property type="entry name" value="Anth_synt_I_N"/>
    <property type="match status" value="1"/>
</dbReference>
<organism evidence="3 4">
    <name type="scientific">Microbacterium gilvum</name>
    <dbReference type="NCBI Taxonomy" id="1336204"/>
    <lineage>
        <taxon>Bacteria</taxon>
        <taxon>Bacillati</taxon>
        <taxon>Actinomycetota</taxon>
        <taxon>Actinomycetes</taxon>
        <taxon>Micrococcales</taxon>
        <taxon>Microbacteriaceae</taxon>
        <taxon>Microbacterium</taxon>
    </lineage>
</organism>
<dbReference type="InterPro" id="IPR006805">
    <property type="entry name" value="Anth_synth_I_N"/>
</dbReference>
<proteinExistence type="predicted"/>
<evidence type="ECO:0008006" key="5">
    <source>
        <dbReference type="Google" id="ProtNLM"/>
    </source>
</evidence>
<gene>
    <name evidence="3" type="ORF">GCM10023351_01850</name>
</gene>
<dbReference type="InterPro" id="IPR019999">
    <property type="entry name" value="Anth_synth_I-like"/>
</dbReference>
<accession>A0ABP8ZRU2</accession>
<dbReference type="PANTHER" id="PTHR11236:SF18">
    <property type="entry name" value="AMINODEOXYCHORISMATE SYNTHASE"/>
    <property type="match status" value="1"/>
</dbReference>
<evidence type="ECO:0000313" key="3">
    <source>
        <dbReference type="EMBL" id="GAA4762963.1"/>
    </source>
</evidence>
<dbReference type="Proteomes" id="UP001501645">
    <property type="component" value="Unassembled WGS sequence"/>
</dbReference>
<evidence type="ECO:0000313" key="4">
    <source>
        <dbReference type="Proteomes" id="UP001501645"/>
    </source>
</evidence>
<dbReference type="InterPro" id="IPR005801">
    <property type="entry name" value="ADC_synthase"/>
</dbReference>